<name>A0A106BN88_THIDE</name>
<evidence type="ECO:0000313" key="2">
    <source>
        <dbReference type="Proteomes" id="UP000064243"/>
    </source>
</evidence>
<dbReference type="AlphaFoldDB" id="A0A106BN88"/>
<dbReference type="PATRIC" id="fig|36861.3.peg.1745"/>
<dbReference type="Gene3D" id="3.40.1260.10">
    <property type="entry name" value="DsrEFH-like"/>
    <property type="match status" value="1"/>
</dbReference>
<dbReference type="SUPFAM" id="SSF75169">
    <property type="entry name" value="DsrEFH-like"/>
    <property type="match status" value="1"/>
</dbReference>
<reference evidence="1 2" key="1">
    <citation type="journal article" date="2015" name="Appl. Environ. Microbiol.">
        <title>Aerobic and Anaerobic Thiosulfate Oxidation by a Cold-Adapted, Subglacial Chemoautotroph.</title>
        <authorList>
            <person name="Harrold Z.R."/>
            <person name="Skidmore M.L."/>
            <person name="Hamilton T.L."/>
            <person name="Desch L."/>
            <person name="Amada K."/>
            <person name="van Gelder W."/>
            <person name="Glover K."/>
            <person name="Roden E.E."/>
            <person name="Boyd E.S."/>
        </authorList>
    </citation>
    <scope>NUCLEOTIDE SEQUENCE [LARGE SCALE GENOMIC DNA]</scope>
    <source>
        <strain evidence="1 2">RG</strain>
    </source>
</reference>
<comment type="caution">
    <text evidence="1">The sequence shown here is derived from an EMBL/GenBank/DDBJ whole genome shotgun (WGS) entry which is preliminary data.</text>
</comment>
<protein>
    <submittedName>
        <fullName evidence="1">Uncharacterized protein</fullName>
    </submittedName>
</protein>
<gene>
    <name evidence="1" type="ORF">ABW22_10390</name>
</gene>
<dbReference type="Pfam" id="PF02635">
    <property type="entry name" value="DsrE"/>
    <property type="match status" value="1"/>
</dbReference>
<accession>A0A106BN88</accession>
<evidence type="ECO:0000313" key="1">
    <source>
        <dbReference type="EMBL" id="KVW95562.1"/>
    </source>
</evidence>
<sequence length="212" mass="22919">MIGLVSMPVFADDGDKDKKAKGGNNECPVGLVRGISMDDEFGPGTQALTKCLEKRHDVKMVVQINQFCTNTANCAASPYGLGNIRNILDDYEITHGMKAGKDYKMVVVLHSPGGRMALKDVGLNADGAEVSGRNPFEGTIRGLMARGVKFYFCQNTTRAFLSQPATTITSLPKYLLTGESATAQMIEGMEYTTAGLTSIADFQARGYQYIQP</sequence>
<proteinExistence type="predicted"/>
<dbReference type="InterPro" id="IPR003787">
    <property type="entry name" value="Sulphur_relay_DsrE/F-like"/>
</dbReference>
<keyword evidence="2" id="KW-1185">Reference proteome</keyword>
<dbReference type="EMBL" id="LDUG01000025">
    <property type="protein sequence ID" value="KVW95562.1"/>
    <property type="molecule type" value="Genomic_DNA"/>
</dbReference>
<organism evidence="1 2">
    <name type="scientific">Thiobacillus denitrificans</name>
    <dbReference type="NCBI Taxonomy" id="36861"/>
    <lineage>
        <taxon>Bacteria</taxon>
        <taxon>Pseudomonadati</taxon>
        <taxon>Pseudomonadota</taxon>
        <taxon>Betaproteobacteria</taxon>
        <taxon>Nitrosomonadales</taxon>
        <taxon>Thiobacillaceae</taxon>
        <taxon>Thiobacillus</taxon>
    </lineage>
</organism>
<dbReference type="Proteomes" id="UP000064243">
    <property type="component" value="Unassembled WGS sequence"/>
</dbReference>
<dbReference type="InterPro" id="IPR027396">
    <property type="entry name" value="DsrEFH-like"/>
</dbReference>